<reference evidence="3 4" key="1">
    <citation type="submission" date="2017-09" db="EMBL/GenBank/DDBJ databases">
        <authorList>
            <person name="Lee N."/>
            <person name="Cho B.-K."/>
        </authorList>
    </citation>
    <scope>NUCLEOTIDE SEQUENCE [LARGE SCALE GENOMIC DNA]</scope>
    <source>
        <strain evidence="3 4">ATCC 27465</strain>
    </source>
</reference>
<gene>
    <name evidence="3" type="ORF">CP982_05665</name>
    <name evidence="2" type="ORF">FHS40_000584</name>
</gene>
<dbReference type="EMBL" id="CP023690">
    <property type="protein sequence ID" value="QEV58261.1"/>
    <property type="molecule type" value="Genomic_DNA"/>
</dbReference>
<evidence type="ECO:0000313" key="3">
    <source>
        <dbReference type="EMBL" id="QEV58261.1"/>
    </source>
</evidence>
<accession>A0A5P2X1F4</accession>
<dbReference type="EMBL" id="JACHJD010000001">
    <property type="protein sequence ID" value="MBB5101531.1"/>
    <property type="molecule type" value="Genomic_DNA"/>
</dbReference>
<name>A0A5P2X1F4_STRST</name>
<dbReference type="PANTHER" id="PTHR39624:SF2">
    <property type="entry name" value="OSMC-LIKE PROTEIN"/>
    <property type="match status" value="1"/>
</dbReference>
<dbReference type="AlphaFoldDB" id="A0A5P2X1F4"/>
<evidence type="ECO:0000313" key="5">
    <source>
        <dbReference type="Proteomes" id="UP000549009"/>
    </source>
</evidence>
<keyword evidence="5" id="KW-1185">Reference proteome</keyword>
<evidence type="ECO:0000313" key="4">
    <source>
        <dbReference type="Proteomes" id="UP000326505"/>
    </source>
</evidence>
<proteinExistence type="predicted"/>
<sequence length="159" mass="17078">MPAPHTPAQQQSTSAQDPAEAGLVVVSENGFGPYGQQVRAGHHRLAVDEPEPLGTDSGPGPYDLLLASLGACVSMFIRAYAARKGWSLEKVTVSLRHRRVRAGDSGNRTVSQITQEIRLDGPLDAGQRRRLMKTAENCPVHRTLTEGALINTTPNPAHP</sequence>
<dbReference type="InterPro" id="IPR036102">
    <property type="entry name" value="OsmC/Ohrsf"/>
</dbReference>
<reference evidence="2 5" key="2">
    <citation type="submission" date="2020-08" db="EMBL/GenBank/DDBJ databases">
        <title>Genomic Encyclopedia of Type Strains, Phase III (KMG-III): the genomes of soil and plant-associated and newly described type strains.</title>
        <authorList>
            <person name="Whitman W."/>
        </authorList>
    </citation>
    <scope>NUCLEOTIDE SEQUENCE [LARGE SCALE GENOMIC DNA]</scope>
    <source>
        <strain evidence="2 5">CECT 3146</strain>
    </source>
</reference>
<dbReference type="KEGG" id="sspb:CP982_05665"/>
<dbReference type="RefSeq" id="WP_150509464.1">
    <property type="nucleotide sequence ID" value="NZ_BMSQ01000003.1"/>
</dbReference>
<protein>
    <submittedName>
        <fullName evidence="3">OsmC family peroxiredoxin</fullName>
    </submittedName>
    <submittedName>
        <fullName evidence="2">Putative redox protein</fullName>
    </submittedName>
</protein>
<dbReference type="OrthoDB" id="9789573at2"/>
<dbReference type="Gene3D" id="3.30.300.20">
    <property type="match status" value="1"/>
</dbReference>
<evidence type="ECO:0000313" key="2">
    <source>
        <dbReference type="EMBL" id="MBB5101531.1"/>
    </source>
</evidence>
<dbReference type="PANTHER" id="PTHR39624">
    <property type="entry name" value="PROTEIN INVOLVED IN RIMO-MEDIATED BETA-METHYLTHIOLATION OF RIBOSOMAL PROTEIN S12 YCAO"/>
    <property type="match status" value="1"/>
</dbReference>
<dbReference type="InterPro" id="IPR015946">
    <property type="entry name" value="KH_dom-like_a/b"/>
</dbReference>
<feature type="region of interest" description="Disordered" evidence="1">
    <location>
        <begin position="1"/>
        <end position="20"/>
    </location>
</feature>
<dbReference type="Proteomes" id="UP000549009">
    <property type="component" value="Unassembled WGS sequence"/>
</dbReference>
<evidence type="ECO:0000256" key="1">
    <source>
        <dbReference type="SAM" id="MobiDB-lite"/>
    </source>
</evidence>
<feature type="compositionally biased region" description="Polar residues" evidence="1">
    <location>
        <begin position="7"/>
        <end position="16"/>
    </location>
</feature>
<organism evidence="3 4">
    <name type="scientific">Streptomyces spectabilis</name>
    <dbReference type="NCBI Taxonomy" id="68270"/>
    <lineage>
        <taxon>Bacteria</taxon>
        <taxon>Bacillati</taxon>
        <taxon>Actinomycetota</taxon>
        <taxon>Actinomycetes</taxon>
        <taxon>Kitasatosporales</taxon>
        <taxon>Streptomycetaceae</taxon>
        <taxon>Streptomyces</taxon>
    </lineage>
</organism>
<dbReference type="InterPro" id="IPR003718">
    <property type="entry name" value="OsmC/Ohr_fam"/>
</dbReference>
<dbReference type="SUPFAM" id="SSF82784">
    <property type="entry name" value="OsmC-like"/>
    <property type="match status" value="1"/>
</dbReference>
<dbReference type="Proteomes" id="UP000326505">
    <property type="component" value="Chromosome"/>
</dbReference>
<dbReference type="Pfam" id="PF02566">
    <property type="entry name" value="OsmC"/>
    <property type="match status" value="1"/>
</dbReference>